<dbReference type="Gene3D" id="1.10.10.2910">
    <property type="match status" value="1"/>
</dbReference>
<feature type="domain" description="IrrE N-terminal-like" evidence="1">
    <location>
        <begin position="34"/>
        <end position="160"/>
    </location>
</feature>
<evidence type="ECO:0000313" key="3">
    <source>
        <dbReference type="EMBL" id="RSV04219.1"/>
    </source>
</evidence>
<dbReference type="InterPro" id="IPR052345">
    <property type="entry name" value="Rad_response_metalloprotease"/>
</dbReference>
<dbReference type="Proteomes" id="UP000286681">
    <property type="component" value="Unassembled WGS sequence"/>
</dbReference>
<dbReference type="EMBL" id="QQWO01000006">
    <property type="protein sequence ID" value="RSV04219.1"/>
    <property type="molecule type" value="Genomic_DNA"/>
</dbReference>
<dbReference type="PANTHER" id="PTHR43236">
    <property type="entry name" value="ANTITOXIN HIGA1"/>
    <property type="match status" value="1"/>
</dbReference>
<reference evidence="3 5" key="3">
    <citation type="submission" date="2018-07" db="EMBL/GenBank/DDBJ databases">
        <title>Genomic and Epidemiologic Investigation of an Indolent Hospital Outbreak.</title>
        <authorList>
            <person name="Johnson R.C."/>
            <person name="Deming C."/>
            <person name="Conlan S."/>
            <person name="Zellmer C.J."/>
            <person name="Michelin A.V."/>
            <person name="Lee-Lin S."/>
            <person name="Thomas P.J."/>
            <person name="Park M."/>
            <person name="Weingarten R.A."/>
            <person name="Less J."/>
            <person name="Dekker J.P."/>
            <person name="Frank K.M."/>
            <person name="Musser K.A."/>
            <person name="Mcquiston J.R."/>
            <person name="Henderson D.K."/>
            <person name="Lau A.F."/>
            <person name="Palmore T.N."/>
            <person name="Segre J.A."/>
        </authorList>
    </citation>
    <scope>NUCLEOTIDE SEQUENCE [LARGE SCALE GENOMIC DNA]</scope>
    <source>
        <strain evidence="3 5">SK-NIH.Env10_0317</strain>
    </source>
</reference>
<dbReference type="InterPro" id="IPR010359">
    <property type="entry name" value="IrrE_HExxH"/>
</dbReference>
<keyword evidence="4" id="KW-1185">Reference proteome</keyword>
<protein>
    <submittedName>
        <fullName evidence="3">ImmA/IrrE family metallo-endopeptidase</fullName>
    </submittedName>
</protein>
<dbReference type="EMBL" id="CP018820">
    <property type="protein sequence ID" value="APR52963.1"/>
    <property type="molecule type" value="Genomic_DNA"/>
</dbReference>
<reference evidence="2" key="1">
    <citation type="submission" date="2016-12" db="EMBL/GenBank/DDBJ databases">
        <title>Whole genome sequencing of Sphingomonas koreensis.</title>
        <authorList>
            <person name="Conlan S."/>
            <person name="Thomas P.J."/>
            <person name="Mullikin J."/>
            <person name="Palmore T.N."/>
            <person name="Frank K.M."/>
            <person name="Segre J.A."/>
        </authorList>
    </citation>
    <scope>NUCLEOTIDE SEQUENCE</scope>
    <source>
        <strain evidence="2">ABOJV</strain>
    </source>
</reference>
<dbReference type="Proteomes" id="UP000185161">
    <property type="component" value="Chromosome"/>
</dbReference>
<dbReference type="RefSeq" id="WP_075151658.1">
    <property type="nucleotide sequence ID" value="NZ_CP018820.1"/>
</dbReference>
<evidence type="ECO:0000313" key="5">
    <source>
        <dbReference type="Proteomes" id="UP000286681"/>
    </source>
</evidence>
<evidence type="ECO:0000313" key="4">
    <source>
        <dbReference type="Proteomes" id="UP000185161"/>
    </source>
</evidence>
<reference evidence="4" key="2">
    <citation type="submission" date="2016-12" db="EMBL/GenBank/DDBJ databases">
        <title>Whole genome sequencing of Sphingomonas sp. ABOJV.</title>
        <authorList>
            <person name="Conlan S."/>
            <person name="Thomas P.J."/>
            <person name="Mullikin J."/>
            <person name="Palmore T.N."/>
            <person name="Frank K.M."/>
            <person name="Segre J.A."/>
        </authorList>
    </citation>
    <scope>NUCLEOTIDE SEQUENCE [LARGE SCALE GENOMIC DNA]</scope>
    <source>
        <strain evidence="4">ABOJV</strain>
    </source>
</reference>
<dbReference type="KEGG" id="skr:BRX40_11450"/>
<name>A0A1L6JAL2_9SPHN</name>
<evidence type="ECO:0000313" key="2">
    <source>
        <dbReference type="EMBL" id="APR52963.1"/>
    </source>
</evidence>
<dbReference type="OrthoDB" id="9794834at2"/>
<evidence type="ECO:0000259" key="1">
    <source>
        <dbReference type="Pfam" id="PF06114"/>
    </source>
</evidence>
<dbReference type="AlphaFoldDB" id="A0A1L6JAL2"/>
<sequence>MTNLSFHDRLLPEHIETIQDYVDEIPVRVGALAKSLGLKVVVAALPLNISGLIKPDGDGYVIKVNRFESKERQRFTIAHEIAHFLLHRDRIQAGVVDSILYRSKLSSRLEAEANRLAADILMPIDQVRKTVQAHQGLTSDEMNILLSEQFEVSRQAMGIRTGG</sequence>
<dbReference type="PANTHER" id="PTHR43236:SF2">
    <property type="entry name" value="BLL0069 PROTEIN"/>
    <property type="match status" value="1"/>
</dbReference>
<proteinExistence type="predicted"/>
<dbReference type="Pfam" id="PF06114">
    <property type="entry name" value="Peptidase_M78"/>
    <property type="match status" value="1"/>
</dbReference>
<dbReference type="GeneID" id="44133179"/>
<accession>A0A1L6JAL2</accession>
<organism evidence="2 4">
    <name type="scientific">Sphingomonas koreensis</name>
    <dbReference type="NCBI Taxonomy" id="93064"/>
    <lineage>
        <taxon>Bacteria</taxon>
        <taxon>Pseudomonadati</taxon>
        <taxon>Pseudomonadota</taxon>
        <taxon>Alphaproteobacteria</taxon>
        <taxon>Sphingomonadales</taxon>
        <taxon>Sphingomonadaceae</taxon>
        <taxon>Sphingomonas</taxon>
    </lineage>
</organism>
<gene>
    <name evidence="2" type="ORF">BRX40_11450</name>
    <name evidence="3" type="ORF">CA257_09140</name>
</gene>
<dbReference type="STRING" id="93064.BRX40_11450"/>